<feature type="transmembrane region" description="Helical" evidence="1">
    <location>
        <begin position="282"/>
        <end position="299"/>
    </location>
</feature>
<feature type="domain" description="Ice-binding protein C-terminal" evidence="3">
    <location>
        <begin position="277"/>
        <end position="301"/>
    </location>
</feature>
<evidence type="ECO:0000313" key="4">
    <source>
        <dbReference type="EMBL" id="RDH42784.1"/>
    </source>
</evidence>
<comment type="caution">
    <text evidence="4">The sequence shown here is derived from an EMBL/GenBank/DDBJ whole genome shotgun (WGS) entry which is preliminary data.</text>
</comment>
<keyword evidence="1" id="KW-1133">Transmembrane helix</keyword>
<keyword evidence="1" id="KW-0472">Membrane</keyword>
<dbReference type="RefSeq" id="WP_094786237.1">
    <property type="nucleotide sequence ID" value="NZ_NDXW01000001.1"/>
</dbReference>
<feature type="signal peptide" evidence="2">
    <location>
        <begin position="1"/>
        <end position="19"/>
    </location>
</feature>
<dbReference type="AlphaFoldDB" id="A0A4P9VKB9"/>
<dbReference type="Proteomes" id="UP000257039">
    <property type="component" value="Unassembled WGS sequence"/>
</dbReference>
<evidence type="ECO:0000256" key="1">
    <source>
        <dbReference type="SAM" id="Phobius"/>
    </source>
</evidence>
<name>A0A4P9VKB9_9GAMM</name>
<reference evidence="4 5" key="1">
    <citation type="submission" date="2017-04" db="EMBL/GenBank/DDBJ databases">
        <title>Draft genome sequence of Zooshikella ganghwensis VG4 isolated from Red Sea sediments.</title>
        <authorList>
            <person name="Rehman Z."/>
            <person name="Alam I."/>
            <person name="Kamau A."/>
            <person name="Bajic V."/>
            <person name="Leiknes T."/>
        </authorList>
    </citation>
    <scope>NUCLEOTIDE SEQUENCE [LARGE SCALE GENOMIC DNA]</scope>
    <source>
        <strain evidence="4 5">VG4</strain>
    </source>
</reference>
<organism evidence="4 5">
    <name type="scientific">Zooshikella ganghwensis</name>
    <dbReference type="NCBI Taxonomy" id="202772"/>
    <lineage>
        <taxon>Bacteria</taxon>
        <taxon>Pseudomonadati</taxon>
        <taxon>Pseudomonadota</taxon>
        <taxon>Gammaproteobacteria</taxon>
        <taxon>Oceanospirillales</taxon>
        <taxon>Zooshikellaceae</taxon>
        <taxon>Zooshikella</taxon>
    </lineage>
</organism>
<feature type="chain" id="PRO_5020346466" evidence="2">
    <location>
        <begin position="20"/>
        <end position="305"/>
    </location>
</feature>
<keyword evidence="5" id="KW-1185">Reference proteome</keyword>
<evidence type="ECO:0000256" key="2">
    <source>
        <dbReference type="SAM" id="SignalP"/>
    </source>
</evidence>
<dbReference type="EMBL" id="NDXW01000001">
    <property type="protein sequence ID" value="RDH42784.1"/>
    <property type="molecule type" value="Genomic_DNA"/>
</dbReference>
<accession>A0A4P9VKB9</accession>
<gene>
    <name evidence="4" type="ORF">B9G39_04575</name>
</gene>
<evidence type="ECO:0000313" key="5">
    <source>
        <dbReference type="Proteomes" id="UP000257039"/>
    </source>
</evidence>
<dbReference type="InterPro" id="IPR013424">
    <property type="entry name" value="Ice-binding_C"/>
</dbReference>
<evidence type="ECO:0000259" key="3">
    <source>
        <dbReference type="Pfam" id="PF07589"/>
    </source>
</evidence>
<keyword evidence="1" id="KW-0812">Transmembrane</keyword>
<dbReference type="NCBIfam" id="TIGR02595">
    <property type="entry name" value="PEP_CTERM"/>
    <property type="match status" value="1"/>
</dbReference>
<sequence>MKKFKALALSAAIGCSAFAAQSALAGFLDFALVDDTGVFQNPVVTAPGIPPATIVNDFAFNGGLDTRSTLFWGEPSNLSGLNPGLEQSNLDLVSHKSVSIDTLGDPYELSILTHNNNVVSITAATLGTAQILGALSVSSSMGVLGDIFLKTPGGDVPLGLLSAGLVLDPDVPDDIVPPADYATTIISLFDIGFTETPNFVPCDPPNPFGSTCDDFFSLMTDGGFPLHFDVYIDDKLHDLFIYSSFDADGSTIETGPLYYTPEVAATDLYTFARLTLIPEPSSIGMMLAGLLGAVGGLAVRRGKKQ</sequence>
<keyword evidence="2" id="KW-0732">Signal</keyword>
<protein>
    <submittedName>
        <fullName evidence="4">PEP-CTERM sorting domain-containing protein</fullName>
    </submittedName>
</protein>
<proteinExistence type="predicted"/>
<dbReference type="Pfam" id="PF07589">
    <property type="entry name" value="PEP-CTERM"/>
    <property type="match status" value="1"/>
</dbReference>